<dbReference type="OrthoDB" id="5362512at2759"/>
<keyword evidence="4" id="KW-1185">Reference proteome</keyword>
<reference evidence="3" key="1">
    <citation type="submission" date="2022-10" db="EMBL/GenBank/DDBJ databases">
        <title>Tapping the CABI collections for fungal endophytes: first genome assemblies for Collariella, Neodidymelliopsis, Ascochyta clinopodiicola, Didymella pomorum, Didymosphaeria variabile, Neocosmospora piperis and Neocucurbitaria cava.</title>
        <authorList>
            <person name="Hill R."/>
        </authorList>
    </citation>
    <scope>NUCLEOTIDE SEQUENCE</scope>
    <source>
        <strain evidence="3">IMI 355082</strain>
    </source>
</reference>
<evidence type="ECO:0000313" key="4">
    <source>
        <dbReference type="Proteomes" id="UP001140453"/>
    </source>
</evidence>
<dbReference type="EMBL" id="JAPEVB010000001">
    <property type="protein sequence ID" value="KAJ4397793.1"/>
    <property type="molecule type" value="Genomic_DNA"/>
</dbReference>
<comment type="caution">
    <text evidence="3">The sequence shown here is derived from an EMBL/GenBank/DDBJ whole genome shotgun (WGS) entry which is preliminary data.</text>
</comment>
<name>A0A9W8Z527_9PEZI</name>
<accession>A0A9W8Z527</accession>
<evidence type="ECO:0000259" key="2">
    <source>
        <dbReference type="Pfam" id="PF06985"/>
    </source>
</evidence>
<dbReference type="Pfam" id="PF06985">
    <property type="entry name" value="HET"/>
    <property type="match status" value="1"/>
</dbReference>
<evidence type="ECO:0000256" key="1">
    <source>
        <dbReference type="SAM" id="MobiDB-lite"/>
    </source>
</evidence>
<feature type="domain" description="Heterokaryon incompatibility" evidence="2">
    <location>
        <begin position="224"/>
        <end position="323"/>
    </location>
</feature>
<proteinExistence type="predicted"/>
<evidence type="ECO:0000313" key="3">
    <source>
        <dbReference type="EMBL" id="KAJ4397793.1"/>
    </source>
</evidence>
<sequence length="354" mass="39624">MSSARDTDTSGSEVTEERLPGSNLISEWSPADVEELIQATKLCDECQSLLAPTHVTEACPKCTLKSEYAECFYYSHRKDHRDLVDSVHGGCHLCKKVLEWWLLMNGSKAIEDLEVDHVTLSYTNDGSGSLCVEGNTRENLYQSKTLILSAFANAQFFAIPLHQQRNELSIVRHWATVCQGSDHEACGRYRRQSRSKPKRLLQLDPRLPDLVKLIITDSSRAYVYATLSHRWGVKPLPGPLKLSSQRTTDDDGWVSVEELQAGISESSLPQTFRDALKIARHCELQYVWIDSLCIIQDEDSDGSNPDWNEEAAKMGNIYAGGLLGLTKTYSATSQLWMPSTLVMVCSQDGVALEY</sequence>
<dbReference type="AlphaFoldDB" id="A0A9W8Z527"/>
<dbReference type="InterPro" id="IPR010730">
    <property type="entry name" value="HET"/>
</dbReference>
<feature type="region of interest" description="Disordered" evidence="1">
    <location>
        <begin position="1"/>
        <end position="21"/>
    </location>
</feature>
<dbReference type="PANTHER" id="PTHR33112:SF16">
    <property type="entry name" value="HETEROKARYON INCOMPATIBILITY DOMAIN-CONTAINING PROTEIN"/>
    <property type="match status" value="1"/>
</dbReference>
<dbReference type="Proteomes" id="UP001140453">
    <property type="component" value="Unassembled WGS sequence"/>
</dbReference>
<organism evidence="3 4">
    <name type="scientific">Gnomoniopsis smithogilvyi</name>
    <dbReference type="NCBI Taxonomy" id="1191159"/>
    <lineage>
        <taxon>Eukaryota</taxon>
        <taxon>Fungi</taxon>
        <taxon>Dikarya</taxon>
        <taxon>Ascomycota</taxon>
        <taxon>Pezizomycotina</taxon>
        <taxon>Sordariomycetes</taxon>
        <taxon>Sordariomycetidae</taxon>
        <taxon>Diaporthales</taxon>
        <taxon>Gnomoniaceae</taxon>
        <taxon>Gnomoniopsis</taxon>
    </lineage>
</organism>
<gene>
    <name evidence="3" type="ORF">N0V93_002030</name>
</gene>
<protein>
    <recommendedName>
        <fullName evidence="2">Heterokaryon incompatibility domain-containing protein</fullName>
    </recommendedName>
</protein>
<dbReference type="PANTHER" id="PTHR33112">
    <property type="entry name" value="DOMAIN PROTEIN, PUTATIVE-RELATED"/>
    <property type="match status" value="1"/>
</dbReference>